<sequence>MRTRFDPPSCYSILLSSPPSLLLLLLLLAHVPARPPRPPSLLPSFLPPPPSSWHLCPQINQPIVQRAEFSQVPIEGLVFCYFAPPFPGTKKSMLDRKGPGRRRPGTHVCCACVGHVFCSQKDASFSGIGVAVAKNK</sequence>
<accession>A0A6A6VVA0</accession>
<evidence type="ECO:0000313" key="2">
    <source>
        <dbReference type="EMBL" id="KAF2753799.1"/>
    </source>
</evidence>
<dbReference type="AlphaFoldDB" id="A0A6A6VVA0"/>
<gene>
    <name evidence="2" type="ORF">EJ05DRAFT_171989</name>
</gene>
<keyword evidence="3" id="KW-1185">Reference proteome</keyword>
<name>A0A6A6VVA0_9PEZI</name>
<organism evidence="2 3">
    <name type="scientific">Pseudovirgaria hyperparasitica</name>
    <dbReference type="NCBI Taxonomy" id="470096"/>
    <lineage>
        <taxon>Eukaryota</taxon>
        <taxon>Fungi</taxon>
        <taxon>Dikarya</taxon>
        <taxon>Ascomycota</taxon>
        <taxon>Pezizomycotina</taxon>
        <taxon>Dothideomycetes</taxon>
        <taxon>Dothideomycetes incertae sedis</taxon>
        <taxon>Acrospermales</taxon>
        <taxon>Acrospermaceae</taxon>
        <taxon>Pseudovirgaria</taxon>
    </lineage>
</organism>
<feature type="signal peptide" evidence="1">
    <location>
        <begin position="1"/>
        <end position="33"/>
    </location>
</feature>
<evidence type="ECO:0000256" key="1">
    <source>
        <dbReference type="SAM" id="SignalP"/>
    </source>
</evidence>
<keyword evidence="1" id="KW-0732">Signal</keyword>
<feature type="chain" id="PRO_5025694932" evidence="1">
    <location>
        <begin position="34"/>
        <end position="136"/>
    </location>
</feature>
<dbReference type="EMBL" id="ML996583">
    <property type="protein sequence ID" value="KAF2753799.1"/>
    <property type="molecule type" value="Genomic_DNA"/>
</dbReference>
<dbReference type="GeneID" id="54480573"/>
<proteinExistence type="predicted"/>
<protein>
    <submittedName>
        <fullName evidence="2">Uncharacterized protein</fullName>
    </submittedName>
</protein>
<evidence type="ECO:0000313" key="3">
    <source>
        <dbReference type="Proteomes" id="UP000799437"/>
    </source>
</evidence>
<reference evidence="2" key="1">
    <citation type="journal article" date="2020" name="Stud. Mycol.">
        <title>101 Dothideomycetes genomes: a test case for predicting lifestyles and emergence of pathogens.</title>
        <authorList>
            <person name="Haridas S."/>
            <person name="Albert R."/>
            <person name="Binder M."/>
            <person name="Bloem J."/>
            <person name="Labutti K."/>
            <person name="Salamov A."/>
            <person name="Andreopoulos B."/>
            <person name="Baker S."/>
            <person name="Barry K."/>
            <person name="Bills G."/>
            <person name="Bluhm B."/>
            <person name="Cannon C."/>
            <person name="Castanera R."/>
            <person name="Culley D."/>
            <person name="Daum C."/>
            <person name="Ezra D."/>
            <person name="Gonzalez J."/>
            <person name="Henrissat B."/>
            <person name="Kuo A."/>
            <person name="Liang C."/>
            <person name="Lipzen A."/>
            <person name="Lutzoni F."/>
            <person name="Magnuson J."/>
            <person name="Mondo S."/>
            <person name="Nolan M."/>
            <person name="Ohm R."/>
            <person name="Pangilinan J."/>
            <person name="Park H.-J."/>
            <person name="Ramirez L."/>
            <person name="Alfaro M."/>
            <person name="Sun H."/>
            <person name="Tritt A."/>
            <person name="Yoshinaga Y."/>
            <person name="Zwiers L.-H."/>
            <person name="Turgeon B."/>
            <person name="Goodwin S."/>
            <person name="Spatafora J."/>
            <person name="Crous P."/>
            <person name="Grigoriev I."/>
        </authorList>
    </citation>
    <scope>NUCLEOTIDE SEQUENCE</scope>
    <source>
        <strain evidence="2">CBS 121739</strain>
    </source>
</reference>
<dbReference type="Proteomes" id="UP000799437">
    <property type="component" value="Unassembled WGS sequence"/>
</dbReference>
<dbReference type="RefSeq" id="XP_033596250.1">
    <property type="nucleotide sequence ID" value="XM_033739519.1"/>
</dbReference>